<organism evidence="2 3">
    <name type="scientific">Anaeromyxobacter oryzae</name>
    <dbReference type="NCBI Taxonomy" id="2918170"/>
    <lineage>
        <taxon>Bacteria</taxon>
        <taxon>Pseudomonadati</taxon>
        <taxon>Myxococcota</taxon>
        <taxon>Myxococcia</taxon>
        <taxon>Myxococcales</taxon>
        <taxon>Cystobacterineae</taxon>
        <taxon>Anaeromyxobacteraceae</taxon>
        <taxon>Anaeromyxobacter</taxon>
    </lineage>
</organism>
<evidence type="ECO:0000313" key="2">
    <source>
        <dbReference type="EMBL" id="BDG05970.1"/>
    </source>
</evidence>
<dbReference type="Pfam" id="PF03050">
    <property type="entry name" value="DDE_Tnp_IS66"/>
    <property type="match status" value="1"/>
</dbReference>
<dbReference type="Proteomes" id="UP001162891">
    <property type="component" value="Chromosome"/>
</dbReference>
<evidence type="ECO:0000259" key="1">
    <source>
        <dbReference type="Pfam" id="PF03050"/>
    </source>
</evidence>
<dbReference type="InterPro" id="IPR004291">
    <property type="entry name" value="Transposase_IS66_central"/>
</dbReference>
<proteinExistence type="predicted"/>
<name>A0ABM7X2E4_9BACT</name>
<keyword evidence="3" id="KW-1185">Reference proteome</keyword>
<protein>
    <recommendedName>
        <fullName evidence="1">Transposase IS66 central domain-containing protein</fullName>
    </recommendedName>
</protein>
<evidence type="ECO:0000313" key="3">
    <source>
        <dbReference type="Proteomes" id="UP001162891"/>
    </source>
</evidence>
<dbReference type="EMBL" id="AP025591">
    <property type="protein sequence ID" value="BDG05970.1"/>
    <property type="molecule type" value="Genomic_DNA"/>
</dbReference>
<sequence length="49" mass="5366">MGQIVVSKCADSLPLYRQAKAYRRAGVQVDASTLGELHNWTPPRPEPSA</sequence>
<reference evidence="3" key="1">
    <citation type="journal article" date="2022" name="Int. J. Syst. Evol. Microbiol.">
        <title>Anaeromyxobacter oryzae sp. nov., Anaeromyxobacter diazotrophicus sp. nov. and Anaeromyxobacter paludicola sp. nov., isolated from paddy soils.</title>
        <authorList>
            <person name="Itoh H."/>
            <person name="Xu Z."/>
            <person name="Mise K."/>
            <person name="Masuda Y."/>
            <person name="Ushijima N."/>
            <person name="Hayakawa C."/>
            <person name="Shiratori Y."/>
            <person name="Senoo K."/>
        </authorList>
    </citation>
    <scope>NUCLEOTIDE SEQUENCE [LARGE SCALE GENOMIC DNA]</scope>
    <source>
        <strain evidence="3">Red232</strain>
    </source>
</reference>
<feature type="domain" description="Transposase IS66 central" evidence="1">
    <location>
        <begin position="3"/>
        <end position="36"/>
    </location>
</feature>
<accession>A0ABM7X2E4</accession>
<gene>
    <name evidence="2" type="ORF">AMOR_49660</name>
</gene>